<dbReference type="EMBL" id="WLYP01000017">
    <property type="protein sequence ID" value="MTD36589.1"/>
    <property type="molecule type" value="Genomic_DNA"/>
</dbReference>
<feature type="domain" description="N-terminal" evidence="2">
    <location>
        <begin position="14"/>
        <end position="116"/>
    </location>
</feature>
<dbReference type="Pfam" id="PF08401">
    <property type="entry name" value="ArdcN"/>
    <property type="match status" value="1"/>
</dbReference>
<comment type="caution">
    <text evidence="3">The sequence shown here is derived from an EMBL/GenBank/DDBJ whole genome shotgun (WGS) entry which is preliminary data.</text>
</comment>
<name>A0A6A8NKV5_ENTFC</name>
<evidence type="ECO:0000256" key="1">
    <source>
        <dbReference type="SAM" id="Coils"/>
    </source>
</evidence>
<reference evidence="3" key="1">
    <citation type="submission" date="2019-10" db="EMBL/GenBank/DDBJ databases">
        <title>Identification of the same linezolid-resistant Tn6246::fexB-poxtA-carrying Enterococcus faecium strain colonizing a hospitalized patient and bovines in different continents.</title>
        <authorList>
            <person name="Tedim A.P."/>
            <person name="Freitas A.R."/>
            <person name="Novais C."/>
            <person name="Duarte B."/>
            <person name="Elghaieb H."/>
            <person name="Abbassi M.S."/>
            <person name="Peixe L."/>
        </authorList>
    </citation>
    <scope>NUCLEOTIDE SEQUENCE</scope>
    <source>
        <strain evidence="3">2FEZ</strain>
    </source>
</reference>
<dbReference type="RefSeq" id="WP_154731853.1">
    <property type="nucleotide sequence ID" value="NZ_JABBXO010000024.1"/>
</dbReference>
<evidence type="ECO:0000313" key="3">
    <source>
        <dbReference type="EMBL" id="MTD36589.1"/>
    </source>
</evidence>
<protein>
    <recommendedName>
        <fullName evidence="2">N-terminal domain-containing protein</fullName>
    </recommendedName>
</protein>
<dbReference type="InterPro" id="IPR013610">
    <property type="entry name" value="ArdC_N"/>
</dbReference>
<dbReference type="GO" id="GO:0003697">
    <property type="term" value="F:single-stranded DNA binding"/>
    <property type="evidence" value="ECO:0007669"/>
    <property type="project" value="InterPro"/>
</dbReference>
<feature type="coiled-coil region" evidence="1">
    <location>
        <begin position="259"/>
        <end position="337"/>
    </location>
</feature>
<dbReference type="AlphaFoldDB" id="A0A6A8NKV5"/>
<gene>
    <name evidence="3" type="ORF">GKZ95_12090</name>
</gene>
<organism evidence="3">
    <name type="scientific">Enterococcus faecium</name>
    <name type="common">Streptococcus faecium</name>
    <dbReference type="NCBI Taxonomy" id="1352"/>
    <lineage>
        <taxon>Bacteria</taxon>
        <taxon>Bacillati</taxon>
        <taxon>Bacillota</taxon>
        <taxon>Bacilli</taxon>
        <taxon>Lactobacillales</taxon>
        <taxon>Enterococcaceae</taxon>
        <taxon>Enterococcus</taxon>
    </lineage>
</organism>
<sequence length="343" mass="39098">MSYKDSEAKKNNKTAELLSQAEEGIKEVLSSDKYKNFLRVMSKFHNYSLNNTLLILMQNPNATHVAGYKTWKNSFNRQVNKGEKSIKIIGGRPYKRKVEEIKNGQKEEKEVEGISFFPVSVFDVSQTSGEPLPQLMNELSGEVKNYPELYVALKQSTNFSIEFADIQGGTKGYCSLLEKKIVLNNGMSQAQTIKTLIHEITHADLHAPEFDKNSSIKTTKSTKEVEAESTAFVVCEHYGIDTKDYSFPYLAAWSSDKELKELKNSFEVILKQADNLIQKIDKNLAELQKEATKEKEEKQSTLSLSDQLEEFEDKAKSLNEQRDKEKLINKIRQSKEQKDVSTL</sequence>
<proteinExistence type="predicted"/>
<evidence type="ECO:0000259" key="2">
    <source>
        <dbReference type="Pfam" id="PF08401"/>
    </source>
</evidence>
<keyword evidence="1" id="KW-0175">Coiled coil</keyword>
<dbReference type="Gene3D" id="1.10.10.2910">
    <property type="match status" value="1"/>
</dbReference>
<accession>A0A6A8NKV5</accession>